<dbReference type="InterPro" id="IPR011021">
    <property type="entry name" value="Arrestin-like_N"/>
</dbReference>
<dbReference type="GO" id="GO:0031625">
    <property type="term" value="F:ubiquitin protein ligase binding"/>
    <property type="evidence" value="ECO:0007669"/>
    <property type="project" value="TreeGrafter"/>
</dbReference>
<dbReference type="InterPro" id="IPR050357">
    <property type="entry name" value="Arrestin_domain-protein"/>
</dbReference>
<dbReference type="GO" id="GO:0005886">
    <property type="term" value="C:plasma membrane"/>
    <property type="evidence" value="ECO:0007669"/>
    <property type="project" value="TreeGrafter"/>
</dbReference>
<evidence type="ECO:0000313" key="3">
    <source>
        <dbReference type="Proteomes" id="UP000193498"/>
    </source>
</evidence>
<dbReference type="Proteomes" id="UP000193498">
    <property type="component" value="Unassembled WGS sequence"/>
</dbReference>
<dbReference type="GO" id="GO:0070086">
    <property type="term" value="P:ubiquitin-dependent endocytosis"/>
    <property type="evidence" value="ECO:0007669"/>
    <property type="project" value="TreeGrafter"/>
</dbReference>
<accession>A0A1Y1WX89</accession>
<sequence>MGGPLEAQSSPLTGHVLLELRRPKKILSLTLSLKLKLSNHVHEIWSLKSARKQTIWIGVLLGVEQERSITLPAGAHIFPFEIPLRGDMTETVISSILSVRYNLVAELKVPGIQLNIRTRSHKEITMSRFHVANEIDLLDSVTMRNCWPEYLEYQMMIDRKVATLGQRLPIEFNLWPLFEHVNILGIRFGLLERLNKKKVTLERWYPLMEELVTDPPGSVSKLAYIKIPNQPKIMPDMNNDLITISHQLEIFILFQANSRTKSIVLRCTLIIAPPVETTEDLPSYSQALQSPQVRLP</sequence>
<dbReference type="InterPro" id="IPR014752">
    <property type="entry name" value="Arrestin-like_C"/>
</dbReference>
<dbReference type="PANTHER" id="PTHR11188">
    <property type="entry name" value="ARRESTIN DOMAIN CONTAINING PROTEIN"/>
    <property type="match status" value="1"/>
</dbReference>
<dbReference type="OrthoDB" id="2238745at2759"/>
<dbReference type="EMBL" id="MCFE01000843">
    <property type="protein sequence ID" value="ORX78133.1"/>
    <property type="molecule type" value="Genomic_DNA"/>
</dbReference>
<gene>
    <name evidence="2" type="ORF">K493DRAFT_363082</name>
</gene>
<dbReference type="PANTHER" id="PTHR11188:SF17">
    <property type="entry name" value="FI21816P1"/>
    <property type="match status" value="1"/>
</dbReference>
<proteinExistence type="predicted"/>
<dbReference type="GO" id="GO:0005829">
    <property type="term" value="C:cytosol"/>
    <property type="evidence" value="ECO:0007669"/>
    <property type="project" value="TreeGrafter"/>
</dbReference>
<dbReference type="InParanoid" id="A0A1Y1WX89"/>
<name>A0A1Y1WX89_9FUNG</name>
<evidence type="ECO:0000313" key="2">
    <source>
        <dbReference type="EMBL" id="ORX78133.1"/>
    </source>
</evidence>
<reference evidence="2 3" key="1">
    <citation type="submission" date="2016-07" db="EMBL/GenBank/DDBJ databases">
        <title>Pervasive Adenine N6-methylation of Active Genes in Fungi.</title>
        <authorList>
            <consortium name="DOE Joint Genome Institute"/>
            <person name="Mondo S.J."/>
            <person name="Dannebaum R.O."/>
            <person name="Kuo R.C."/>
            <person name="Labutti K."/>
            <person name="Haridas S."/>
            <person name="Kuo A."/>
            <person name="Salamov A."/>
            <person name="Ahrendt S.R."/>
            <person name="Lipzen A."/>
            <person name="Sullivan W."/>
            <person name="Andreopoulos W.B."/>
            <person name="Clum A."/>
            <person name="Lindquist E."/>
            <person name="Daum C."/>
            <person name="Ramamoorthy G.K."/>
            <person name="Gryganskyi A."/>
            <person name="Culley D."/>
            <person name="Magnuson J.K."/>
            <person name="James T.Y."/>
            <person name="O'Malley M.A."/>
            <person name="Stajich J.E."/>
            <person name="Spatafora J.W."/>
            <person name="Visel A."/>
            <person name="Grigoriev I.V."/>
        </authorList>
    </citation>
    <scope>NUCLEOTIDE SEQUENCE [LARGE SCALE GENOMIC DNA]</scope>
    <source>
        <strain evidence="2 3">CBS 931.73</strain>
    </source>
</reference>
<comment type="caution">
    <text evidence="2">The sequence shown here is derived from an EMBL/GenBank/DDBJ whole genome shotgun (WGS) entry which is preliminary data.</text>
</comment>
<dbReference type="AlphaFoldDB" id="A0A1Y1WX89"/>
<dbReference type="STRING" id="1314790.A0A1Y1WX89"/>
<dbReference type="GO" id="GO:0030674">
    <property type="term" value="F:protein-macromolecule adaptor activity"/>
    <property type="evidence" value="ECO:0007669"/>
    <property type="project" value="TreeGrafter"/>
</dbReference>
<dbReference type="Gene3D" id="2.60.40.640">
    <property type="match status" value="1"/>
</dbReference>
<keyword evidence="3" id="KW-1185">Reference proteome</keyword>
<evidence type="ECO:0000259" key="1">
    <source>
        <dbReference type="Pfam" id="PF00339"/>
    </source>
</evidence>
<dbReference type="Pfam" id="PF00339">
    <property type="entry name" value="Arrestin_N"/>
    <property type="match status" value="1"/>
</dbReference>
<protein>
    <recommendedName>
        <fullName evidence="1">Arrestin-like N-terminal domain-containing protein</fullName>
    </recommendedName>
</protein>
<feature type="domain" description="Arrestin-like N-terminal" evidence="1">
    <location>
        <begin position="11"/>
        <end position="127"/>
    </location>
</feature>
<organism evidence="2 3">
    <name type="scientific">Basidiobolus meristosporus CBS 931.73</name>
    <dbReference type="NCBI Taxonomy" id="1314790"/>
    <lineage>
        <taxon>Eukaryota</taxon>
        <taxon>Fungi</taxon>
        <taxon>Fungi incertae sedis</taxon>
        <taxon>Zoopagomycota</taxon>
        <taxon>Entomophthoromycotina</taxon>
        <taxon>Basidiobolomycetes</taxon>
        <taxon>Basidiobolales</taxon>
        <taxon>Basidiobolaceae</taxon>
        <taxon>Basidiobolus</taxon>
    </lineage>
</organism>